<feature type="binding site" evidence="17">
    <location>
        <position position="324"/>
    </location>
    <ligand>
        <name>(6S)-NADPHX</name>
        <dbReference type="ChEBI" id="CHEBI:64076"/>
    </ligand>
</feature>
<evidence type="ECO:0000256" key="16">
    <source>
        <dbReference type="ARBA" id="ARBA00049209"/>
    </source>
</evidence>
<evidence type="ECO:0000256" key="7">
    <source>
        <dbReference type="ARBA" id="ARBA00022840"/>
    </source>
</evidence>
<evidence type="ECO:0000256" key="13">
    <source>
        <dbReference type="ARBA" id="ARBA00023268"/>
    </source>
</evidence>
<comment type="function">
    <text evidence="17">Catalyzes the dehydration of the S-form of NAD(P)HX at the expense of ADP, which is converted to AMP. Together with NAD(P)HX epimerase, which catalyzes the epimerization of the S- and R-forms, the enzyme allows the repair of both epimers of NAD(P)HX, a damaged form of NAD(P)H that is a result of enzymatic or heat-dependent hydration.</text>
</comment>
<dbReference type="GO" id="GO:0046496">
    <property type="term" value="P:nicotinamide nucleotide metabolic process"/>
    <property type="evidence" value="ECO:0007669"/>
    <property type="project" value="UniProtKB-UniRule"/>
</dbReference>
<dbReference type="PIRSF" id="PIRSF017184">
    <property type="entry name" value="Nnr"/>
    <property type="match status" value="1"/>
</dbReference>
<keyword evidence="7 17" id="KW-0067">ATP-binding</keyword>
<evidence type="ECO:0000259" key="21">
    <source>
        <dbReference type="PROSITE" id="PS51385"/>
    </source>
</evidence>
<dbReference type="InterPro" id="IPR004443">
    <property type="entry name" value="YjeF_N_dom"/>
</dbReference>
<comment type="caution">
    <text evidence="22">The sequence shown here is derived from an EMBL/GenBank/DDBJ whole genome shotgun (WGS) entry which is preliminary data.</text>
</comment>
<dbReference type="HAMAP" id="MF_01966">
    <property type="entry name" value="NADHX_epimerase"/>
    <property type="match status" value="1"/>
</dbReference>
<comment type="similarity">
    <text evidence="4 19">In the C-terminal section; belongs to the NnrD/CARKD family.</text>
</comment>
<comment type="cofactor">
    <cofactor evidence="17">
        <name>Mg(2+)</name>
        <dbReference type="ChEBI" id="CHEBI:18420"/>
    </cofactor>
</comment>
<dbReference type="EMBL" id="QPJY01000011">
    <property type="protein sequence ID" value="RCX26148.1"/>
    <property type="molecule type" value="Genomic_DNA"/>
</dbReference>
<dbReference type="Pfam" id="PF01256">
    <property type="entry name" value="Carb_kinase"/>
    <property type="match status" value="1"/>
</dbReference>
<evidence type="ECO:0000256" key="12">
    <source>
        <dbReference type="ARBA" id="ARBA00023239"/>
    </source>
</evidence>
<comment type="caution">
    <text evidence="18">Lacks conserved residue(s) required for the propagation of feature annotation.</text>
</comment>
<dbReference type="PROSITE" id="PS51385">
    <property type="entry name" value="YJEF_N"/>
    <property type="match status" value="1"/>
</dbReference>
<keyword evidence="12 17" id="KW-0456">Lyase</keyword>
<dbReference type="PANTHER" id="PTHR12592:SF0">
    <property type="entry name" value="ATP-DEPENDENT (S)-NAD(P)H-HYDRATE DEHYDRATASE"/>
    <property type="match status" value="1"/>
</dbReference>
<organism evidence="22 23">
    <name type="scientific">Thioalbus denitrificans</name>
    <dbReference type="NCBI Taxonomy" id="547122"/>
    <lineage>
        <taxon>Bacteria</taxon>
        <taxon>Pseudomonadati</taxon>
        <taxon>Pseudomonadota</taxon>
        <taxon>Gammaproteobacteria</taxon>
        <taxon>Chromatiales</taxon>
        <taxon>Ectothiorhodospiraceae</taxon>
        <taxon>Thioalbus</taxon>
    </lineage>
</organism>
<keyword evidence="23" id="KW-1185">Reference proteome</keyword>
<keyword evidence="8 17" id="KW-0521">NADP</keyword>
<keyword evidence="11 18" id="KW-0413">Isomerase</keyword>
<keyword evidence="9 18" id="KW-0630">Potassium</keyword>
<gene>
    <name evidence="18" type="primary">nnrE</name>
    <name evidence="17" type="synonym">nnrD</name>
    <name evidence="22" type="ORF">DFQ59_11122</name>
</gene>
<evidence type="ECO:0000256" key="19">
    <source>
        <dbReference type="PIRNR" id="PIRNR017184"/>
    </source>
</evidence>
<evidence type="ECO:0000313" key="22">
    <source>
        <dbReference type="EMBL" id="RCX26148.1"/>
    </source>
</evidence>
<evidence type="ECO:0000256" key="1">
    <source>
        <dbReference type="ARBA" id="ARBA00000013"/>
    </source>
</evidence>
<dbReference type="HAMAP" id="MF_01965">
    <property type="entry name" value="NADHX_dehydratase"/>
    <property type="match status" value="1"/>
</dbReference>
<dbReference type="OrthoDB" id="9806925at2"/>
<feature type="binding site" evidence="18">
    <location>
        <begin position="64"/>
        <end position="68"/>
    </location>
    <ligand>
        <name>(6S)-NADPHX</name>
        <dbReference type="ChEBI" id="CHEBI:64076"/>
    </ligand>
</feature>
<dbReference type="NCBIfam" id="TIGR00197">
    <property type="entry name" value="yjeF_nterm"/>
    <property type="match status" value="1"/>
</dbReference>
<comment type="subunit">
    <text evidence="17">Homotetramer.</text>
</comment>
<reference evidence="22 23" key="1">
    <citation type="submission" date="2018-07" db="EMBL/GenBank/DDBJ databases">
        <title>Genomic Encyclopedia of Type Strains, Phase IV (KMG-IV): sequencing the most valuable type-strain genomes for metagenomic binning, comparative biology and taxonomic classification.</title>
        <authorList>
            <person name="Goeker M."/>
        </authorList>
    </citation>
    <scope>NUCLEOTIDE SEQUENCE [LARGE SCALE GENOMIC DNA]</scope>
    <source>
        <strain evidence="22 23">DSM 26407</strain>
    </source>
</reference>
<comment type="similarity">
    <text evidence="17">Belongs to the NnrD/CARKD family.</text>
</comment>
<dbReference type="Proteomes" id="UP000252707">
    <property type="component" value="Unassembled WGS sequence"/>
</dbReference>
<dbReference type="SUPFAM" id="SSF53613">
    <property type="entry name" value="Ribokinase-like"/>
    <property type="match status" value="1"/>
</dbReference>
<keyword evidence="5 18" id="KW-0479">Metal-binding</keyword>
<dbReference type="Gene3D" id="3.40.1190.20">
    <property type="match status" value="1"/>
</dbReference>
<dbReference type="GO" id="GO:0052855">
    <property type="term" value="F:ADP-dependent NAD(P)H-hydrate dehydratase activity"/>
    <property type="evidence" value="ECO:0007669"/>
    <property type="project" value="UniProtKB-UniRule"/>
</dbReference>
<dbReference type="RefSeq" id="WP_114280831.1">
    <property type="nucleotide sequence ID" value="NZ_QPJY01000011.1"/>
</dbReference>
<feature type="domain" description="YjeF N-terminal" evidence="21">
    <location>
        <begin position="16"/>
        <end position="218"/>
    </location>
</feature>
<evidence type="ECO:0000256" key="9">
    <source>
        <dbReference type="ARBA" id="ARBA00022958"/>
    </source>
</evidence>
<dbReference type="InterPro" id="IPR000631">
    <property type="entry name" value="CARKD"/>
</dbReference>
<dbReference type="InterPro" id="IPR029056">
    <property type="entry name" value="Ribokinase-like"/>
</dbReference>
<evidence type="ECO:0000256" key="18">
    <source>
        <dbReference type="HAMAP-Rule" id="MF_01966"/>
    </source>
</evidence>
<feature type="binding site" evidence="18">
    <location>
        <position position="65"/>
    </location>
    <ligand>
        <name>K(+)</name>
        <dbReference type="ChEBI" id="CHEBI:29103"/>
    </ligand>
</feature>
<dbReference type="Pfam" id="PF03853">
    <property type="entry name" value="YjeF_N"/>
    <property type="match status" value="1"/>
</dbReference>
<dbReference type="GO" id="GO:0052856">
    <property type="term" value="F:NAD(P)HX epimerase activity"/>
    <property type="evidence" value="ECO:0007669"/>
    <property type="project" value="UniProtKB-UniRule"/>
</dbReference>
<comment type="catalytic activity">
    <reaction evidence="16 17 19">
        <text>(6S)-NADPHX + ADP = AMP + phosphate + NADPH + H(+)</text>
        <dbReference type="Rhea" id="RHEA:32235"/>
        <dbReference type="ChEBI" id="CHEBI:15378"/>
        <dbReference type="ChEBI" id="CHEBI:43474"/>
        <dbReference type="ChEBI" id="CHEBI:57783"/>
        <dbReference type="ChEBI" id="CHEBI:64076"/>
        <dbReference type="ChEBI" id="CHEBI:456215"/>
        <dbReference type="ChEBI" id="CHEBI:456216"/>
        <dbReference type="EC" id="4.2.1.136"/>
    </reaction>
</comment>
<dbReference type="NCBIfam" id="TIGR00196">
    <property type="entry name" value="yjeF_cterm"/>
    <property type="match status" value="1"/>
</dbReference>
<dbReference type="PROSITE" id="PS51383">
    <property type="entry name" value="YJEF_C_3"/>
    <property type="match status" value="1"/>
</dbReference>
<feature type="binding site" evidence="17">
    <location>
        <position position="370"/>
    </location>
    <ligand>
        <name>(6S)-NADPHX</name>
        <dbReference type="ChEBI" id="CHEBI:64076"/>
    </ligand>
</feature>
<comment type="cofactor">
    <cofactor evidence="18 19">
        <name>K(+)</name>
        <dbReference type="ChEBI" id="CHEBI:29103"/>
    </cofactor>
    <text evidence="18 19">Binds 1 potassium ion per subunit.</text>
</comment>
<comment type="catalytic activity">
    <reaction evidence="2 18 19">
        <text>(6R)-NADPHX = (6S)-NADPHX</text>
        <dbReference type="Rhea" id="RHEA:32227"/>
        <dbReference type="ChEBI" id="CHEBI:64076"/>
        <dbReference type="ChEBI" id="CHEBI:64077"/>
        <dbReference type="EC" id="5.1.99.6"/>
    </reaction>
</comment>
<proteinExistence type="inferred from homology"/>
<evidence type="ECO:0000256" key="14">
    <source>
        <dbReference type="ARBA" id="ARBA00025153"/>
    </source>
</evidence>
<comment type="function">
    <text evidence="14 19">Bifunctional enzyme that catalyzes the epimerization of the S- and R-forms of NAD(P)HX and the dehydration of the S-form of NAD(P)HX at the expense of ADP, which is converted to AMP. This allows the repair of both epimers of NAD(P)HX, a damaged form of NAD(P)H that is a result of enzymatic or heat-dependent hydration.</text>
</comment>
<evidence type="ECO:0000259" key="20">
    <source>
        <dbReference type="PROSITE" id="PS51383"/>
    </source>
</evidence>
<dbReference type="GO" id="GO:0110051">
    <property type="term" value="P:metabolite repair"/>
    <property type="evidence" value="ECO:0007669"/>
    <property type="project" value="TreeGrafter"/>
</dbReference>
<comment type="similarity">
    <text evidence="18">Belongs to the NnrE/AIBP family.</text>
</comment>
<dbReference type="EC" id="4.2.1.136" evidence="19"/>
<dbReference type="EC" id="5.1.99.6" evidence="19"/>
<feature type="binding site" evidence="17">
    <location>
        <position position="263"/>
    </location>
    <ligand>
        <name>(6S)-NADPHX</name>
        <dbReference type="ChEBI" id="CHEBI:64076"/>
    </ligand>
</feature>
<evidence type="ECO:0000256" key="5">
    <source>
        <dbReference type="ARBA" id="ARBA00022723"/>
    </source>
</evidence>
<evidence type="ECO:0000256" key="8">
    <source>
        <dbReference type="ARBA" id="ARBA00022857"/>
    </source>
</evidence>
<evidence type="ECO:0000256" key="10">
    <source>
        <dbReference type="ARBA" id="ARBA00023027"/>
    </source>
</evidence>
<dbReference type="AlphaFoldDB" id="A0A369BZE8"/>
<dbReference type="Gene3D" id="3.40.50.10260">
    <property type="entry name" value="YjeF N-terminal domain"/>
    <property type="match status" value="1"/>
</dbReference>
<protein>
    <recommendedName>
        <fullName evidence="19">Bifunctional NAD(P)H-hydrate repair enzyme</fullName>
    </recommendedName>
    <alternativeName>
        <fullName evidence="19">Nicotinamide nucleotide repair protein</fullName>
    </alternativeName>
    <domain>
        <recommendedName>
            <fullName evidence="19">ADP-dependent (S)-NAD(P)H-hydrate dehydratase</fullName>
            <ecNumber evidence="19">4.2.1.136</ecNumber>
        </recommendedName>
        <alternativeName>
            <fullName evidence="19">ADP-dependent NAD(P)HX dehydratase</fullName>
        </alternativeName>
    </domain>
    <domain>
        <recommendedName>
            <fullName evidence="19">NAD(P)H-hydrate epimerase</fullName>
            <ecNumber evidence="19">5.1.99.6</ecNumber>
        </recommendedName>
    </domain>
</protein>
<accession>A0A369BZE8</accession>
<evidence type="ECO:0000313" key="23">
    <source>
        <dbReference type="Proteomes" id="UP000252707"/>
    </source>
</evidence>
<feature type="binding site" evidence="17">
    <location>
        <position position="437"/>
    </location>
    <ligand>
        <name>(6S)-NADPHX</name>
        <dbReference type="ChEBI" id="CHEBI:64076"/>
    </ligand>
</feature>
<dbReference type="InterPro" id="IPR030677">
    <property type="entry name" value="Nnr"/>
</dbReference>
<evidence type="ECO:0000256" key="17">
    <source>
        <dbReference type="HAMAP-Rule" id="MF_01965"/>
    </source>
</evidence>
<feature type="binding site" evidence="18">
    <location>
        <position position="161"/>
    </location>
    <ligand>
        <name>(6S)-NADPHX</name>
        <dbReference type="ChEBI" id="CHEBI:64076"/>
    </ligand>
</feature>
<feature type="binding site" evidence="18">
    <location>
        <begin position="132"/>
        <end position="138"/>
    </location>
    <ligand>
        <name>(6S)-NADPHX</name>
        <dbReference type="ChEBI" id="CHEBI:64076"/>
    </ligand>
</feature>
<keyword evidence="6 17" id="KW-0547">Nucleotide-binding</keyword>
<evidence type="ECO:0000256" key="2">
    <source>
        <dbReference type="ARBA" id="ARBA00000909"/>
    </source>
</evidence>
<dbReference type="GO" id="GO:0046872">
    <property type="term" value="F:metal ion binding"/>
    <property type="evidence" value="ECO:0007669"/>
    <property type="project" value="UniProtKB-UniRule"/>
</dbReference>
<comment type="similarity">
    <text evidence="3 19">In the N-terminal section; belongs to the NnrE/AIBP family.</text>
</comment>
<comment type="catalytic activity">
    <reaction evidence="15 17 19">
        <text>(6S)-NADHX + ADP = AMP + phosphate + NADH + H(+)</text>
        <dbReference type="Rhea" id="RHEA:32223"/>
        <dbReference type="ChEBI" id="CHEBI:15378"/>
        <dbReference type="ChEBI" id="CHEBI:43474"/>
        <dbReference type="ChEBI" id="CHEBI:57945"/>
        <dbReference type="ChEBI" id="CHEBI:64074"/>
        <dbReference type="ChEBI" id="CHEBI:456215"/>
        <dbReference type="ChEBI" id="CHEBI:456216"/>
        <dbReference type="EC" id="4.2.1.136"/>
    </reaction>
</comment>
<evidence type="ECO:0000256" key="15">
    <source>
        <dbReference type="ARBA" id="ARBA00048238"/>
    </source>
</evidence>
<comment type="function">
    <text evidence="18">Catalyzes the epimerization of the S- and R-forms of NAD(P)HX, a damaged form of NAD(P)H that is a result of enzymatic or heat-dependent hydration. This is a prerequisite for the S-specific NAD(P)H-hydrate dehydratase to allow the repair of both epimers of NAD(P)HX.</text>
</comment>
<dbReference type="SUPFAM" id="SSF64153">
    <property type="entry name" value="YjeF N-terminal domain-like"/>
    <property type="match status" value="1"/>
</dbReference>
<dbReference type="GO" id="GO:0005524">
    <property type="term" value="F:ATP binding"/>
    <property type="evidence" value="ECO:0007669"/>
    <property type="project" value="UniProtKB-UniRule"/>
</dbReference>
<keyword evidence="10 17" id="KW-0520">NAD</keyword>
<keyword evidence="13" id="KW-0511">Multifunctional enzyme</keyword>
<feature type="binding site" evidence="18">
    <location>
        <position position="128"/>
    </location>
    <ligand>
        <name>K(+)</name>
        <dbReference type="ChEBI" id="CHEBI:29103"/>
    </ligand>
</feature>
<feature type="binding site" evidence="17">
    <location>
        <position position="436"/>
    </location>
    <ligand>
        <name>AMP</name>
        <dbReference type="ChEBI" id="CHEBI:456215"/>
    </ligand>
</feature>
<evidence type="ECO:0000256" key="6">
    <source>
        <dbReference type="ARBA" id="ARBA00022741"/>
    </source>
</evidence>
<comment type="catalytic activity">
    <reaction evidence="1 18 19">
        <text>(6R)-NADHX = (6S)-NADHX</text>
        <dbReference type="Rhea" id="RHEA:32215"/>
        <dbReference type="ChEBI" id="CHEBI:64074"/>
        <dbReference type="ChEBI" id="CHEBI:64075"/>
        <dbReference type="EC" id="5.1.99.6"/>
    </reaction>
</comment>
<sequence>MPTTRLPTALYRADQVRELDRLAIEVHGIPGATLMERAGAAAFRVLRARWPESRRLGVLCGSGNNGGDGYVVARLAREAGLEVTAWQVGNGPRAGGDADAALARLRAAGVEPVGFEAGAPVDCDLLVDGLLGTGLDGPVEGVWAAAIDALNDSGRPVLALDIPSGLHADTGAVLGRAVAARVTVTFIGLKQGLVTGAGPGRCGRLVYDDLGVPAAVPAALGPSARLLDADDHAAWLAPRPRTAHKGDFGHLLVVGGAPGMAGAARMAAEAALRAGAGLVSLATHPEHAALVAQARPEIMAHGVDGVAALAPLLERATVVAAGPGLGRSAWAWALLEAVLDSGRPLLLDADALGLLVEAPRERSDWVLTPHPGEAARLLGREAAAVQADRFAAAAALQARYGGVLVLKGAGTLVQGPAETPGVCPAGNPGMASGGMGDVLGGIIGALLAQGIPARVAAELGVCLHARAADAAAAAGGERGLLATDLLPHLRRRVNP</sequence>
<evidence type="ECO:0000256" key="11">
    <source>
        <dbReference type="ARBA" id="ARBA00023235"/>
    </source>
</evidence>
<feature type="binding site" evidence="18">
    <location>
        <position position="164"/>
    </location>
    <ligand>
        <name>K(+)</name>
        <dbReference type="ChEBI" id="CHEBI:29103"/>
    </ligand>
</feature>
<dbReference type="InterPro" id="IPR036652">
    <property type="entry name" value="YjeF_N_dom_sf"/>
</dbReference>
<dbReference type="CDD" id="cd01171">
    <property type="entry name" value="YXKO-related"/>
    <property type="match status" value="1"/>
</dbReference>
<name>A0A369BZE8_9GAMM</name>
<evidence type="ECO:0000256" key="3">
    <source>
        <dbReference type="ARBA" id="ARBA00006001"/>
    </source>
</evidence>
<evidence type="ECO:0000256" key="4">
    <source>
        <dbReference type="ARBA" id="ARBA00009524"/>
    </source>
</evidence>
<dbReference type="PANTHER" id="PTHR12592">
    <property type="entry name" value="ATP-DEPENDENT (S)-NAD(P)H-HYDRATE DEHYDRATASE FAMILY MEMBER"/>
    <property type="match status" value="1"/>
</dbReference>
<feature type="domain" description="YjeF C-terminal" evidence="20">
    <location>
        <begin position="228"/>
        <end position="495"/>
    </location>
</feature>
<feature type="binding site" evidence="17">
    <location>
        <begin position="407"/>
        <end position="411"/>
    </location>
    <ligand>
        <name>AMP</name>
        <dbReference type="ChEBI" id="CHEBI:456215"/>
    </ligand>
</feature>